<evidence type="ECO:0000256" key="3">
    <source>
        <dbReference type="ARBA" id="ARBA00012944"/>
    </source>
</evidence>
<evidence type="ECO:0000256" key="5">
    <source>
        <dbReference type="ARBA" id="ARBA00022448"/>
    </source>
</evidence>
<evidence type="ECO:0000256" key="1">
    <source>
        <dbReference type="ARBA" id="ARBA00004225"/>
    </source>
</evidence>
<comment type="catalytic activity">
    <reaction evidence="15">
        <text>a ubiquinone + NADH + 5 H(+)(in) = a ubiquinol + NAD(+) + 4 H(+)(out)</text>
        <dbReference type="Rhea" id="RHEA:29091"/>
        <dbReference type="Rhea" id="RHEA-COMP:9565"/>
        <dbReference type="Rhea" id="RHEA-COMP:9566"/>
        <dbReference type="ChEBI" id="CHEBI:15378"/>
        <dbReference type="ChEBI" id="CHEBI:16389"/>
        <dbReference type="ChEBI" id="CHEBI:17976"/>
        <dbReference type="ChEBI" id="CHEBI:57540"/>
        <dbReference type="ChEBI" id="CHEBI:57945"/>
        <dbReference type="EC" id="7.1.1.2"/>
    </reaction>
</comment>
<organism evidence="17">
    <name type="scientific">Lype reducta</name>
    <dbReference type="NCBI Taxonomy" id="1271732"/>
    <lineage>
        <taxon>Eukaryota</taxon>
        <taxon>Metazoa</taxon>
        <taxon>Ecdysozoa</taxon>
        <taxon>Arthropoda</taxon>
        <taxon>Hexapoda</taxon>
        <taxon>Insecta</taxon>
        <taxon>Pterygota</taxon>
        <taxon>Neoptera</taxon>
        <taxon>Endopterygota</taxon>
        <taxon>Trichoptera</taxon>
        <taxon>Annulipalpia</taxon>
        <taxon>Psychomyioidea</taxon>
        <taxon>Psychomyiidae</taxon>
        <taxon>Psychomyiinae</taxon>
        <taxon>Lype</taxon>
    </lineage>
</organism>
<dbReference type="EC" id="7.1.1.2" evidence="3"/>
<keyword evidence="12 17" id="KW-0496">Mitochondrion</keyword>
<evidence type="ECO:0000256" key="9">
    <source>
        <dbReference type="ARBA" id="ARBA00022982"/>
    </source>
</evidence>
<feature type="transmembrane region" description="Helical" evidence="16">
    <location>
        <begin position="57"/>
        <end position="79"/>
    </location>
</feature>
<geneLocation type="mitochondrion" evidence="17"/>
<feature type="transmembrane region" description="Helical" evidence="16">
    <location>
        <begin position="143"/>
        <end position="164"/>
    </location>
</feature>
<evidence type="ECO:0000256" key="4">
    <source>
        <dbReference type="ARBA" id="ARBA00021095"/>
    </source>
</evidence>
<evidence type="ECO:0000256" key="13">
    <source>
        <dbReference type="ARBA" id="ARBA00023136"/>
    </source>
</evidence>
<evidence type="ECO:0000256" key="11">
    <source>
        <dbReference type="ARBA" id="ARBA00023027"/>
    </source>
</evidence>
<keyword evidence="11" id="KW-0520">NAD</keyword>
<dbReference type="AlphaFoldDB" id="A0A7D6ZUH5"/>
<dbReference type="GO" id="GO:0008137">
    <property type="term" value="F:NADH dehydrogenase (ubiquinone) activity"/>
    <property type="evidence" value="ECO:0007669"/>
    <property type="project" value="UniProtKB-EC"/>
</dbReference>
<dbReference type="GO" id="GO:0031966">
    <property type="term" value="C:mitochondrial membrane"/>
    <property type="evidence" value="ECO:0007669"/>
    <property type="project" value="UniProtKB-SubCell"/>
</dbReference>
<comment type="subcellular location">
    <subcellularLocation>
        <location evidence="1">Mitochondrion membrane</location>
        <topology evidence="1">Multi-pass membrane protein</topology>
    </subcellularLocation>
</comment>
<keyword evidence="13 16" id="KW-0472">Membrane</keyword>
<dbReference type="EMBL" id="MT584157">
    <property type="protein sequence ID" value="QLY89648.1"/>
    <property type="molecule type" value="Genomic_DNA"/>
</dbReference>
<evidence type="ECO:0000256" key="2">
    <source>
        <dbReference type="ARBA" id="ARBA00005698"/>
    </source>
</evidence>
<proteinExistence type="inferred from homology"/>
<evidence type="ECO:0000256" key="12">
    <source>
        <dbReference type="ARBA" id="ARBA00023128"/>
    </source>
</evidence>
<protein>
    <recommendedName>
        <fullName evidence="4">NADH-ubiquinone oxidoreductase chain 6</fullName>
        <ecNumber evidence="3">7.1.1.2</ecNumber>
    </recommendedName>
    <alternativeName>
        <fullName evidence="14">NADH dehydrogenase subunit 6</fullName>
    </alternativeName>
</protein>
<comment type="similarity">
    <text evidence="2">Belongs to the complex I subunit 6 family.</text>
</comment>
<evidence type="ECO:0000256" key="15">
    <source>
        <dbReference type="ARBA" id="ARBA00049551"/>
    </source>
</evidence>
<keyword evidence="10 16" id="KW-1133">Transmembrane helix</keyword>
<evidence type="ECO:0000313" key="17">
    <source>
        <dbReference type="EMBL" id="QLY89648.1"/>
    </source>
</evidence>
<evidence type="ECO:0000256" key="16">
    <source>
        <dbReference type="SAM" id="Phobius"/>
    </source>
</evidence>
<name>A0A7D6ZUH5_9NEOP</name>
<feature type="transmembrane region" description="Helical" evidence="16">
    <location>
        <begin position="91"/>
        <end position="110"/>
    </location>
</feature>
<evidence type="ECO:0000256" key="10">
    <source>
        <dbReference type="ARBA" id="ARBA00022989"/>
    </source>
</evidence>
<keyword evidence="9" id="KW-0249">Electron transport</keyword>
<evidence type="ECO:0000256" key="7">
    <source>
        <dbReference type="ARBA" id="ARBA00022692"/>
    </source>
</evidence>
<evidence type="ECO:0000256" key="14">
    <source>
        <dbReference type="ARBA" id="ARBA00031019"/>
    </source>
</evidence>
<evidence type="ECO:0000256" key="6">
    <source>
        <dbReference type="ARBA" id="ARBA00022660"/>
    </source>
</evidence>
<gene>
    <name evidence="17" type="primary">nad6</name>
</gene>
<dbReference type="PANTHER" id="PTHR11435">
    <property type="entry name" value="NADH UBIQUINONE OXIDOREDUCTASE SUBUNIT ND6"/>
    <property type="match status" value="1"/>
</dbReference>
<keyword evidence="6" id="KW-0679">Respiratory chain</keyword>
<keyword evidence="7 16" id="KW-0812">Transmembrane</keyword>
<dbReference type="InterPro" id="IPR050269">
    <property type="entry name" value="ComplexI_Subunit6"/>
</dbReference>
<feature type="transmembrane region" description="Helical" evidence="16">
    <location>
        <begin position="6"/>
        <end position="25"/>
    </location>
</feature>
<sequence length="175" mass="21063">MKLFSEMMNFLLIMTFILLNLTFMMTKHPLSLSLNLFLQLLNSCFLINMMINKSWFSYILFIMFIGGLMILFMYMCSITSNMKFNIKMNKFLIVLMLITLMMILMLKYYLYPFYNFNYQEISFNLLMNNNSELLMKLFNSSSLILTILTIHMLFFMLIFTSQMIKFFTGPLRKKY</sequence>
<accession>A0A7D6ZUH5</accession>
<dbReference type="PANTHER" id="PTHR11435:SF1">
    <property type="entry name" value="NADH-UBIQUINONE OXIDOREDUCTASE CHAIN 6"/>
    <property type="match status" value="1"/>
</dbReference>
<keyword evidence="5" id="KW-0813">Transport</keyword>
<evidence type="ECO:0000256" key="8">
    <source>
        <dbReference type="ARBA" id="ARBA00022967"/>
    </source>
</evidence>
<reference evidence="17" key="1">
    <citation type="submission" date="2020-06" db="EMBL/GenBank/DDBJ databases">
        <title>DNAmark Project.</title>
        <authorList>
            <person name="Leerhoei F."/>
        </authorList>
    </citation>
    <scope>NUCLEOTIDE SEQUENCE</scope>
    <source>
        <strain evidence="17">DM543</strain>
    </source>
</reference>
<keyword evidence="8" id="KW-1278">Translocase</keyword>